<proteinExistence type="predicted"/>
<sequence>MKLSAMFILVASLNVIAVPLAHDDSIQRRANFKRTLTDASVDFDVTEKRTSSKPPLMDAGIDFAVAEKRASPENL</sequence>
<dbReference type="KEGG" id="ssl:SS1G_12778"/>
<accession>A0A1D9PUX6</accession>
<organism evidence="2 3">
    <name type="scientific">Sclerotinia sclerotiorum (strain ATCC 18683 / 1980 / Ss-1)</name>
    <name type="common">White mold</name>
    <name type="synonym">Whetzelinia sclerotiorum</name>
    <dbReference type="NCBI Taxonomy" id="665079"/>
    <lineage>
        <taxon>Eukaryota</taxon>
        <taxon>Fungi</taxon>
        <taxon>Dikarya</taxon>
        <taxon>Ascomycota</taxon>
        <taxon>Pezizomycotina</taxon>
        <taxon>Leotiomycetes</taxon>
        <taxon>Helotiales</taxon>
        <taxon>Sclerotiniaceae</taxon>
        <taxon>Sclerotinia</taxon>
    </lineage>
</organism>
<dbReference type="EMBL" id="CP017815">
    <property type="protein sequence ID" value="APA06524.1"/>
    <property type="molecule type" value="Genomic_DNA"/>
</dbReference>
<evidence type="ECO:0000313" key="3">
    <source>
        <dbReference type="Proteomes" id="UP000177798"/>
    </source>
</evidence>
<reference evidence="3" key="1">
    <citation type="journal article" date="2017" name="Genome Biol. Evol.">
        <title>The complete genome sequence of the phytopathogenic fungus Sclerotinia sclerotiorum reveals insights into the genome architecture of broad host range pathogens.</title>
        <authorList>
            <person name="Derbyshire M."/>
            <person name="Denton-Giles M."/>
            <person name="Hegedus D."/>
            <person name="Seifbarghy S."/>
            <person name="Rollins J."/>
            <person name="van Kan J."/>
            <person name="Seidl M.F."/>
            <person name="Faino L."/>
            <person name="Mbengue M."/>
            <person name="Navaud O."/>
            <person name="Raffaele S."/>
            <person name="Hammond-Kosack K."/>
            <person name="Heard S."/>
            <person name="Oliver R."/>
        </authorList>
    </citation>
    <scope>NUCLEOTIDE SEQUENCE [LARGE SCALE GENOMIC DNA]</scope>
    <source>
        <strain evidence="3">ATCC 18683 / 1980 / Ss-1</strain>
    </source>
</reference>
<dbReference type="AlphaFoldDB" id="A0A1D9PUX6"/>
<gene>
    <name evidence="2" type="ORF">sscle_02g012940</name>
</gene>
<evidence type="ECO:0000313" key="2">
    <source>
        <dbReference type="EMBL" id="APA06524.1"/>
    </source>
</evidence>
<dbReference type="SMR" id="A0A1D9PUX6"/>
<protein>
    <submittedName>
        <fullName evidence="2">Uncharacterized protein</fullName>
    </submittedName>
</protein>
<dbReference type="VEuPathDB" id="FungiDB:sscle_02g012940"/>
<dbReference type="RefSeq" id="XP_001586202.1">
    <property type="nucleotide sequence ID" value="XM_001586152.1"/>
</dbReference>
<dbReference type="Proteomes" id="UP000177798">
    <property type="component" value="Chromosome 2"/>
</dbReference>
<feature type="chain" id="PRO_5010529611" evidence="1">
    <location>
        <begin position="22"/>
        <end position="75"/>
    </location>
</feature>
<feature type="signal peptide" evidence="1">
    <location>
        <begin position="1"/>
        <end position="21"/>
    </location>
</feature>
<name>A0A1D9PUX6_SCLS1</name>
<evidence type="ECO:0000256" key="1">
    <source>
        <dbReference type="SAM" id="SignalP"/>
    </source>
</evidence>
<keyword evidence="1" id="KW-0732">Signal</keyword>
<dbReference type="OrthoDB" id="3545327at2759"/>